<dbReference type="SUPFAM" id="SSF51338">
    <property type="entry name" value="Composite domain of metallo-dependent hydrolases"/>
    <property type="match status" value="1"/>
</dbReference>
<organism evidence="2 3">
    <name type="scientific">Lysobacter korlensis</name>
    <dbReference type="NCBI Taxonomy" id="553636"/>
    <lineage>
        <taxon>Bacteria</taxon>
        <taxon>Pseudomonadati</taxon>
        <taxon>Pseudomonadota</taxon>
        <taxon>Gammaproteobacteria</taxon>
        <taxon>Lysobacterales</taxon>
        <taxon>Lysobacteraceae</taxon>
        <taxon>Lysobacter</taxon>
    </lineage>
</organism>
<dbReference type="Pfam" id="PF01979">
    <property type="entry name" value="Amidohydro_1"/>
    <property type="match status" value="1"/>
</dbReference>
<evidence type="ECO:0000313" key="2">
    <source>
        <dbReference type="EMBL" id="MFC0682585.1"/>
    </source>
</evidence>
<dbReference type="PANTHER" id="PTHR43135:SF3">
    <property type="entry name" value="ALPHA-D-RIBOSE 1-METHYLPHOSPHONATE 5-TRIPHOSPHATE DIPHOSPHATASE"/>
    <property type="match status" value="1"/>
</dbReference>
<dbReference type="Gene3D" id="2.30.40.10">
    <property type="entry name" value="Urease, subunit C, domain 1"/>
    <property type="match status" value="1"/>
</dbReference>
<dbReference type="Gene3D" id="1.20.58.520">
    <property type="entry name" value="Amidohydrolase"/>
    <property type="match status" value="1"/>
</dbReference>
<dbReference type="InterPro" id="IPR006680">
    <property type="entry name" value="Amidohydro-rel"/>
</dbReference>
<evidence type="ECO:0000259" key="1">
    <source>
        <dbReference type="Pfam" id="PF01979"/>
    </source>
</evidence>
<feature type="domain" description="Amidohydrolase-related" evidence="1">
    <location>
        <begin position="94"/>
        <end position="475"/>
    </location>
</feature>
<protein>
    <submittedName>
        <fullName evidence="2">Amidohydrolase family protein</fullName>
    </submittedName>
</protein>
<accession>A0ABV6S024</accession>
<dbReference type="Proteomes" id="UP001589896">
    <property type="component" value="Unassembled WGS sequence"/>
</dbReference>
<dbReference type="Gene3D" id="3.40.50.10910">
    <property type="entry name" value="Amidohydrolase"/>
    <property type="match status" value="1"/>
</dbReference>
<keyword evidence="3" id="KW-1185">Reference proteome</keyword>
<dbReference type="EMBL" id="JBHLTG010000015">
    <property type="protein sequence ID" value="MFC0682585.1"/>
    <property type="molecule type" value="Genomic_DNA"/>
</dbReference>
<dbReference type="SUPFAM" id="SSF51556">
    <property type="entry name" value="Metallo-dependent hydrolases"/>
    <property type="match status" value="1"/>
</dbReference>
<reference evidence="2 3" key="1">
    <citation type="submission" date="2024-09" db="EMBL/GenBank/DDBJ databases">
        <authorList>
            <person name="Sun Q."/>
            <person name="Mori K."/>
        </authorList>
    </citation>
    <scope>NUCLEOTIDE SEQUENCE [LARGE SCALE GENOMIC DNA]</scope>
    <source>
        <strain evidence="2 3">KCTC 23076</strain>
    </source>
</reference>
<dbReference type="Gene3D" id="3.30.110.90">
    <property type="entry name" value="Amidohydrolase"/>
    <property type="match status" value="1"/>
</dbReference>
<comment type="caution">
    <text evidence="2">The sequence shown here is derived from an EMBL/GenBank/DDBJ whole genome shotgun (WGS) entry which is preliminary data.</text>
</comment>
<dbReference type="InterPro" id="IPR051781">
    <property type="entry name" value="Metallo-dep_Hydrolase"/>
</dbReference>
<evidence type="ECO:0000313" key="3">
    <source>
        <dbReference type="Proteomes" id="UP001589896"/>
    </source>
</evidence>
<gene>
    <name evidence="2" type="ORF">ACFFGH_32555</name>
</gene>
<name>A0ABV6S024_9GAMM</name>
<dbReference type="RefSeq" id="WP_386676734.1">
    <property type="nucleotide sequence ID" value="NZ_JBHLTG010000015.1"/>
</dbReference>
<dbReference type="PANTHER" id="PTHR43135">
    <property type="entry name" value="ALPHA-D-RIBOSE 1-METHYLPHOSPHONATE 5-TRIPHOSPHATE DIPHOSPHATASE"/>
    <property type="match status" value="1"/>
</dbReference>
<dbReference type="InterPro" id="IPR032466">
    <property type="entry name" value="Metal_Hydrolase"/>
</dbReference>
<dbReference type="InterPro" id="IPR011059">
    <property type="entry name" value="Metal-dep_hydrolase_composite"/>
</dbReference>
<sequence>MIKKLFAILAALGIALAIALTALLNWPLPDTPRPGVSGDFLITNVAVIDVRNDQVVTGRDVVVRDGRIDSIGTSTPASGKSGLVVVDGTGKFLAPGLWDMHVHSLKISPQYTHPLFIANGVTGVREMWGCTPLPDSFSACGEDIERWRKGLGDHSVLAPRYIQRSSHQMNGLSPSAPAFFKARNADEAGALVAHHAADGADLLKTYDQLSMAGYEALAAEAPKHGLLLAGHLPVRISLEQAIAAGQHSIEHAGLFLRVCKRDAAAIRALQDPTAAYQLGVPARLIDEHDPKRCAELMGAMAASNTWWTPTLVALRVRALAGNREFREDPRRRYVPFIVMQTLWEMDADRTADRTAKAARESGREVHTELYRLMLANVGQAHAAGVKIVAGTDAPETYVFPGFAIHDELAELVRAGLSPADALRSATIDAARFTGQTRDYGAIEVGKVADMILLDANPLADIRNTGKIAGLFFNGQYLDRAALDGLLAFAEQQAGSVRANLQLLWGALRSPVLQGQIAD</sequence>
<proteinExistence type="predicted"/>